<gene>
    <name evidence="2" type="ORF">ACFQPS_07605</name>
</gene>
<sequence>MRLAPALALLVPALLVLVGGAADAASPAVSRAGIPAAGTAVSVDLAGLPVTGDLCVPTHIGFFGDVTTLTSTVTRGGAVFYRVQGGPWQVSDLPLKGGHSVARLPDGAWLINDTDHHRMVQVDDLSGHAGIIARTELAGIRLSRPHDQIVDPETGYAYVIDGGRHLFRFRTLDGPVEVWSFTPEEMNYARSLSWFDGHLHIIHSSRGEVWRIDDFDRHLYTVFRSPRPRDGAARSATPYRDFPAGALATTGLVLNDVEKVDGWYYGTNYFTPSYAFGGDTAPARLIRWRNWEDFAQGRWQDLSGLLPAADPPLVPYYLTLHDGTLHIAVFDHDGHCSLDGIVALSPPQVLPGQVPR</sequence>
<evidence type="ECO:0000313" key="2">
    <source>
        <dbReference type="EMBL" id="MFC7333024.1"/>
    </source>
</evidence>
<feature type="signal peptide" evidence="1">
    <location>
        <begin position="1"/>
        <end position="24"/>
    </location>
</feature>
<keyword evidence="1" id="KW-0732">Signal</keyword>
<feature type="chain" id="PRO_5046086314" evidence="1">
    <location>
        <begin position="25"/>
        <end position="356"/>
    </location>
</feature>
<keyword evidence="3" id="KW-1185">Reference proteome</keyword>
<accession>A0ABW2KU97</accession>
<dbReference type="Proteomes" id="UP001596456">
    <property type="component" value="Unassembled WGS sequence"/>
</dbReference>
<name>A0ABW2KU97_9PROT</name>
<comment type="caution">
    <text evidence="2">The sequence shown here is derived from an EMBL/GenBank/DDBJ whole genome shotgun (WGS) entry which is preliminary data.</text>
</comment>
<reference evidence="3" key="1">
    <citation type="journal article" date="2019" name="Int. J. Syst. Evol. Microbiol.">
        <title>The Global Catalogue of Microorganisms (GCM) 10K type strain sequencing project: providing services to taxonomists for standard genome sequencing and annotation.</title>
        <authorList>
            <consortium name="The Broad Institute Genomics Platform"/>
            <consortium name="The Broad Institute Genome Sequencing Center for Infectious Disease"/>
            <person name="Wu L."/>
            <person name="Ma J."/>
        </authorList>
    </citation>
    <scope>NUCLEOTIDE SEQUENCE [LARGE SCALE GENOMIC DNA]</scope>
    <source>
        <strain evidence="3">CGMCC 1.16275</strain>
    </source>
</reference>
<organism evidence="2 3">
    <name type="scientific">Rhodocista pekingensis</name>
    <dbReference type="NCBI Taxonomy" id="201185"/>
    <lineage>
        <taxon>Bacteria</taxon>
        <taxon>Pseudomonadati</taxon>
        <taxon>Pseudomonadota</taxon>
        <taxon>Alphaproteobacteria</taxon>
        <taxon>Rhodospirillales</taxon>
        <taxon>Azospirillaceae</taxon>
        <taxon>Rhodocista</taxon>
    </lineage>
</organism>
<dbReference type="SUPFAM" id="SSF63825">
    <property type="entry name" value="YWTD domain"/>
    <property type="match status" value="1"/>
</dbReference>
<protein>
    <submittedName>
        <fullName evidence="2">Uncharacterized protein</fullName>
    </submittedName>
</protein>
<evidence type="ECO:0000313" key="3">
    <source>
        <dbReference type="Proteomes" id="UP001596456"/>
    </source>
</evidence>
<proteinExistence type="predicted"/>
<evidence type="ECO:0000256" key="1">
    <source>
        <dbReference type="SAM" id="SignalP"/>
    </source>
</evidence>
<dbReference type="RefSeq" id="WP_377357836.1">
    <property type="nucleotide sequence ID" value="NZ_JBHTCM010000009.1"/>
</dbReference>
<dbReference type="EMBL" id="JBHTCM010000009">
    <property type="protein sequence ID" value="MFC7333024.1"/>
    <property type="molecule type" value="Genomic_DNA"/>
</dbReference>